<protein>
    <recommendedName>
        <fullName evidence="4">ABC-2 transporter permease</fullName>
    </recommendedName>
</protein>
<keyword evidence="3" id="KW-1185">Reference proteome</keyword>
<feature type="transmembrane region" description="Helical" evidence="1">
    <location>
        <begin position="114"/>
        <end position="135"/>
    </location>
</feature>
<gene>
    <name evidence="2" type="ORF">BET01_07150</name>
</gene>
<dbReference type="OrthoDB" id="2313863at2"/>
<dbReference type="Proteomes" id="UP000284277">
    <property type="component" value="Unassembled WGS sequence"/>
</dbReference>
<dbReference type="AlphaFoldDB" id="A0A419SYU5"/>
<reference evidence="2 3" key="1">
    <citation type="submission" date="2016-08" db="EMBL/GenBank/DDBJ databases">
        <title>A new outlook on sporulation: Clostridium algidixylanolyticum.</title>
        <authorList>
            <person name="Poppleton D.I."/>
            <person name="Gribaldo S."/>
        </authorList>
    </citation>
    <scope>NUCLEOTIDE SEQUENCE [LARGE SCALE GENOMIC DNA]</scope>
    <source>
        <strain evidence="2 3">SPL73</strain>
    </source>
</reference>
<feature type="transmembrane region" description="Helical" evidence="1">
    <location>
        <begin position="187"/>
        <end position="207"/>
    </location>
</feature>
<evidence type="ECO:0000313" key="2">
    <source>
        <dbReference type="EMBL" id="RKD30361.1"/>
    </source>
</evidence>
<dbReference type="RefSeq" id="WP_120197927.1">
    <property type="nucleotide sequence ID" value="NZ_MCIA01000031.1"/>
</dbReference>
<comment type="caution">
    <text evidence="2">The sequence shown here is derived from an EMBL/GenBank/DDBJ whole genome shotgun (WGS) entry which is preliminary data.</text>
</comment>
<sequence length="217" mass="24627">MKGLFIKDLILLKNQAKFYILFAMICGLMMFVNFNPGYLIGYMTLLAMMFTFTTMSYDEFENGYSFLFTLPFTRKDYVKEKYGFGILISVTVWIVFLLAVLLKSVITKDLDMGPIFATALMYLFMIQLFCAVNLPIQFKFGAEKGRIAFIGVTAVAFAAVFGLSKIGKLFGMSMIEVIDRIDTINPIYLFGITACICIVAYVISYSISVKIMEKKQF</sequence>
<dbReference type="EMBL" id="MCIA01000031">
    <property type="protein sequence ID" value="RKD30361.1"/>
    <property type="molecule type" value="Genomic_DNA"/>
</dbReference>
<dbReference type="InterPro" id="IPR025699">
    <property type="entry name" value="ABC2_memb-like"/>
</dbReference>
<accession>A0A419SYU5</accession>
<dbReference type="PANTHER" id="PTHR41309">
    <property type="entry name" value="MEMBRANE PROTEIN-RELATED"/>
    <property type="match status" value="1"/>
</dbReference>
<evidence type="ECO:0000256" key="1">
    <source>
        <dbReference type="SAM" id="Phobius"/>
    </source>
</evidence>
<feature type="transmembrane region" description="Helical" evidence="1">
    <location>
        <begin position="82"/>
        <end position="102"/>
    </location>
</feature>
<keyword evidence="1" id="KW-1133">Transmembrane helix</keyword>
<feature type="transmembrane region" description="Helical" evidence="1">
    <location>
        <begin position="147"/>
        <end position="167"/>
    </location>
</feature>
<feature type="transmembrane region" description="Helical" evidence="1">
    <location>
        <begin position="16"/>
        <end position="34"/>
    </location>
</feature>
<keyword evidence="1" id="KW-0472">Membrane</keyword>
<name>A0A419SYU5_9FIRM</name>
<evidence type="ECO:0008006" key="4">
    <source>
        <dbReference type="Google" id="ProtNLM"/>
    </source>
</evidence>
<organism evidence="2 3">
    <name type="scientific">Lacrimispora algidixylanolytica</name>
    <dbReference type="NCBI Taxonomy" id="94868"/>
    <lineage>
        <taxon>Bacteria</taxon>
        <taxon>Bacillati</taxon>
        <taxon>Bacillota</taxon>
        <taxon>Clostridia</taxon>
        <taxon>Lachnospirales</taxon>
        <taxon>Lachnospiraceae</taxon>
        <taxon>Lacrimispora</taxon>
    </lineage>
</organism>
<dbReference type="PANTHER" id="PTHR41309:SF2">
    <property type="entry name" value="MEMBRANE PROTEIN"/>
    <property type="match status" value="1"/>
</dbReference>
<evidence type="ECO:0000313" key="3">
    <source>
        <dbReference type="Proteomes" id="UP000284277"/>
    </source>
</evidence>
<keyword evidence="1" id="KW-0812">Transmembrane</keyword>
<dbReference type="Pfam" id="PF13346">
    <property type="entry name" value="ABC2_membrane_5"/>
    <property type="match status" value="1"/>
</dbReference>
<proteinExistence type="predicted"/>